<dbReference type="PANTHER" id="PTHR34210:SF3">
    <property type="entry name" value="CCHC-TYPE DOMAIN-CONTAINING PROTEIN"/>
    <property type="match status" value="1"/>
</dbReference>
<protein>
    <submittedName>
        <fullName evidence="2">Uncharacterized protein</fullName>
    </submittedName>
</protein>
<proteinExistence type="predicted"/>
<dbReference type="EMBL" id="BQNB010008547">
    <property type="protein sequence ID" value="GJS50887.1"/>
    <property type="molecule type" value="Genomic_DNA"/>
</dbReference>
<organism evidence="2 3">
    <name type="scientific">Tanacetum coccineum</name>
    <dbReference type="NCBI Taxonomy" id="301880"/>
    <lineage>
        <taxon>Eukaryota</taxon>
        <taxon>Viridiplantae</taxon>
        <taxon>Streptophyta</taxon>
        <taxon>Embryophyta</taxon>
        <taxon>Tracheophyta</taxon>
        <taxon>Spermatophyta</taxon>
        <taxon>Magnoliopsida</taxon>
        <taxon>eudicotyledons</taxon>
        <taxon>Gunneridae</taxon>
        <taxon>Pentapetalae</taxon>
        <taxon>asterids</taxon>
        <taxon>campanulids</taxon>
        <taxon>Asterales</taxon>
        <taxon>Asteraceae</taxon>
        <taxon>Asteroideae</taxon>
        <taxon>Anthemideae</taxon>
        <taxon>Anthemidinae</taxon>
        <taxon>Tanacetum</taxon>
    </lineage>
</organism>
<dbReference type="PANTHER" id="PTHR34210">
    <property type="entry name" value="OS01G0252900 PROTEIN"/>
    <property type="match status" value="1"/>
</dbReference>
<dbReference type="Proteomes" id="UP001151760">
    <property type="component" value="Unassembled WGS sequence"/>
</dbReference>
<name>A0ABQ4WDF2_9ASTR</name>
<evidence type="ECO:0000256" key="1">
    <source>
        <dbReference type="SAM" id="MobiDB-lite"/>
    </source>
</evidence>
<comment type="caution">
    <text evidence="2">The sequence shown here is derived from an EMBL/GenBank/DDBJ whole genome shotgun (WGS) entry which is preliminary data.</text>
</comment>
<feature type="region of interest" description="Disordered" evidence="1">
    <location>
        <begin position="17"/>
        <end position="54"/>
    </location>
</feature>
<keyword evidence="3" id="KW-1185">Reference proteome</keyword>
<sequence>MRLLILYHMLADQEYTRRPRSNTATVPETAKPSERSCAGSDEEDEPFDPNAVSAGFTSRDAKVWEAKSKATEINWKKRKEEEMICKLCGESSHYTQVSPEFTVEW</sequence>
<reference evidence="2" key="2">
    <citation type="submission" date="2022-01" db="EMBL/GenBank/DDBJ databases">
        <authorList>
            <person name="Yamashiro T."/>
            <person name="Shiraishi A."/>
            <person name="Satake H."/>
            <person name="Nakayama K."/>
        </authorList>
    </citation>
    <scope>NUCLEOTIDE SEQUENCE</scope>
</reference>
<evidence type="ECO:0000313" key="3">
    <source>
        <dbReference type="Proteomes" id="UP001151760"/>
    </source>
</evidence>
<reference evidence="2" key="1">
    <citation type="journal article" date="2022" name="Int. J. Mol. Sci.">
        <title>Draft Genome of Tanacetum Coccineum: Genomic Comparison of Closely Related Tanacetum-Family Plants.</title>
        <authorList>
            <person name="Yamashiro T."/>
            <person name="Shiraishi A."/>
            <person name="Nakayama K."/>
            <person name="Satake H."/>
        </authorList>
    </citation>
    <scope>NUCLEOTIDE SEQUENCE</scope>
</reference>
<gene>
    <name evidence="2" type="ORF">Tco_0624249</name>
</gene>
<evidence type="ECO:0000313" key="2">
    <source>
        <dbReference type="EMBL" id="GJS50887.1"/>
    </source>
</evidence>
<accession>A0ABQ4WDF2</accession>